<reference evidence="10" key="2">
    <citation type="submission" date="2021-04" db="EMBL/GenBank/DDBJ databases">
        <authorList>
            <person name="Gilroy R."/>
        </authorList>
    </citation>
    <scope>NUCLEOTIDE SEQUENCE</scope>
    <source>
        <strain evidence="10">CHK189-11263</strain>
    </source>
</reference>
<dbReference type="InterPro" id="IPR029056">
    <property type="entry name" value="Ribokinase-like"/>
</dbReference>
<dbReference type="PANTHER" id="PTHR46566:SF1">
    <property type="entry name" value="1-PHOSPHOFRUCTOKINASE"/>
    <property type="match status" value="1"/>
</dbReference>
<comment type="catalytic activity">
    <reaction evidence="7">
        <text>D-tagatofuranose 6-phosphate + ATP = D-tagatofuranose 1,6-bisphosphate + ADP + H(+)</text>
        <dbReference type="Rhea" id="RHEA:12420"/>
        <dbReference type="ChEBI" id="CHEBI:15378"/>
        <dbReference type="ChEBI" id="CHEBI:30616"/>
        <dbReference type="ChEBI" id="CHEBI:58694"/>
        <dbReference type="ChEBI" id="CHEBI:58695"/>
        <dbReference type="ChEBI" id="CHEBI:456216"/>
        <dbReference type="EC" id="2.7.1.144"/>
    </reaction>
</comment>
<keyword evidence="7" id="KW-0423">Lactose metabolism</keyword>
<dbReference type="GO" id="GO:0005524">
    <property type="term" value="F:ATP binding"/>
    <property type="evidence" value="ECO:0007669"/>
    <property type="project" value="UniProtKB-UniRule"/>
</dbReference>
<feature type="domain" description="Carbohydrate kinase PfkB" evidence="9">
    <location>
        <begin position="12"/>
        <end position="285"/>
    </location>
</feature>
<dbReference type="Proteomes" id="UP000824208">
    <property type="component" value="Unassembled WGS sequence"/>
</dbReference>
<evidence type="ECO:0000256" key="4">
    <source>
        <dbReference type="ARBA" id="ARBA00022777"/>
    </source>
</evidence>
<comment type="function">
    <text evidence="8">Catalyzes the ATP-dependent phosphorylation of fructose-l-phosphate to fructose-l,6-bisphosphate.</text>
</comment>
<comment type="catalytic activity">
    <reaction evidence="6 8">
        <text>beta-D-fructose 1-phosphate + ATP = beta-D-fructose 1,6-bisphosphate + ADP + H(+)</text>
        <dbReference type="Rhea" id="RHEA:14213"/>
        <dbReference type="ChEBI" id="CHEBI:15378"/>
        <dbReference type="ChEBI" id="CHEBI:30616"/>
        <dbReference type="ChEBI" id="CHEBI:32966"/>
        <dbReference type="ChEBI" id="CHEBI:138881"/>
        <dbReference type="ChEBI" id="CHEBI:456216"/>
        <dbReference type="EC" id="2.7.1.56"/>
    </reaction>
</comment>
<dbReference type="Gene3D" id="3.40.1190.20">
    <property type="match status" value="1"/>
</dbReference>
<dbReference type="InterPro" id="IPR011611">
    <property type="entry name" value="PfkB_dom"/>
</dbReference>
<protein>
    <recommendedName>
        <fullName evidence="7">Tagatose-6-phosphate kinase</fullName>
        <ecNumber evidence="7">2.7.1.144</ecNumber>
    </recommendedName>
</protein>
<dbReference type="EC" id="2.7.1.144" evidence="7"/>
<evidence type="ECO:0000313" key="11">
    <source>
        <dbReference type="Proteomes" id="UP000824208"/>
    </source>
</evidence>
<dbReference type="Pfam" id="PF00294">
    <property type="entry name" value="PfkB"/>
    <property type="match status" value="1"/>
</dbReference>
<dbReference type="PIRSF" id="PIRSF000535">
    <property type="entry name" value="1PFK/6PFK/LacC"/>
    <property type="match status" value="1"/>
</dbReference>
<dbReference type="GO" id="GO:0005988">
    <property type="term" value="P:lactose metabolic process"/>
    <property type="evidence" value="ECO:0007669"/>
    <property type="project" value="UniProtKB-KW"/>
</dbReference>
<evidence type="ECO:0000313" key="10">
    <source>
        <dbReference type="EMBL" id="HJB57037.1"/>
    </source>
</evidence>
<dbReference type="FunFam" id="3.40.1190.20:FF:000001">
    <property type="entry name" value="Phosphofructokinase"/>
    <property type="match status" value="1"/>
</dbReference>
<accession>A0A9D2MAZ1</accession>
<keyword evidence="2 7" id="KW-0808">Transferase</keyword>
<dbReference type="GO" id="GO:0044281">
    <property type="term" value="P:small molecule metabolic process"/>
    <property type="evidence" value="ECO:0007669"/>
    <property type="project" value="UniProtKB-ARBA"/>
</dbReference>
<evidence type="ECO:0000256" key="1">
    <source>
        <dbReference type="ARBA" id="ARBA00005380"/>
    </source>
</evidence>
<dbReference type="GO" id="GO:0005829">
    <property type="term" value="C:cytosol"/>
    <property type="evidence" value="ECO:0007669"/>
    <property type="project" value="TreeGrafter"/>
</dbReference>
<comment type="caution">
    <text evidence="10">The sequence shown here is derived from an EMBL/GenBank/DDBJ whole genome shotgun (WGS) entry which is preliminary data.</text>
</comment>
<evidence type="ECO:0000256" key="3">
    <source>
        <dbReference type="ARBA" id="ARBA00022741"/>
    </source>
</evidence>
<dbReference type="CDD" id="cd01164">
    <property type="entry name" value="FruK_PfkB_like"/>
    <property type="match status" value="1"/>
</dbReference>
<dbReference type="NCBIfam" id="TIGR03168">
    <property type="entry name" value="1-PFK"/>
    <property type="match status" value="1"/>
</dbReference>
<name>A0A9D2MAZ1_9FIRM</name>
<comment type="similarity">
    <text evidence="1">Belongs to the carbohydrate kinase pfkB family.</text>
</comment>
<sequence>MIYTVTFNPAIDYVVHISDLKPGTIRRTTQESLQFGGKGVNVSTVLGRLGVENVALGFVAGFTGRALEEGLAADGVRTDFIRLHEGFTRINVKIKTGAESEINGQGPAISSDDLEMLLFQLSRLKAGDVLVLAGSAPTGVPEDIYRRILARLEGRGVSAVVDAERGLLLETLAYRPFLIKPNHRELGEMVGRILRTEEELIDAARELQDKGARNVLVSMAGEGALLLDETGGTYRATAPRSKERNSVGAGDAMVAGFLAGWQRTGSYEEALRLGVAAGSATAFSEELAHRGEAEALLPQVVITKR</sequence>
<dbReference type="InterPro" id="IPR017583">
    <property type="entry name" value="Tagatose/fructose_Pkinase"/>
</dbReference>
<reference evidence="10" key="1">
    <citation type="journal article" date="2021" name="PeerJ">
        <title>Extensive microbial diversity within the chicken gut microbiome revealed by metagenomics and culture.</title>
        <authorList>
            <person name="Gilroy R."/>
            <person name="Ravi A."/>
            <person name="Getino M."/>
            <person name="Pursley I."/>
            <person name="Horton D.L."/>
            <person name="Alikhan N.F."/>
            <person name="Baker D."/>
            <person name="Gharbi K."/>
            <person name="Hall N."/>
            <person name="Watson M."/>
            <person name="Adriaenssens E.M."/>
            <person name="Foster-Nyarko E."/>
            <person name="Jarju S."/>
            <person name="Secka A."/>
            <person name="Antonio M."/>
            <person name="Oren A."/>
            <person name="Chaudhuri R.R."/>
            <person name="La Ragione R."/>
            <person name="Hildebrand F."/>
            <person name="Pallen M.J."/>
        </authorList>
    </citation>
    <scope>NUCLEOTIDE SEQUENCE</scope>
    <source>
        <strain evidence="10">CHK189-11263</strain>
    </source>
</reference>
<gene>
    <name evidence="10" type="primary">pfkB</name>
    <name evidence="10" type="ORF">H9714_05760</name>
</gene>
<dbReference type="AlphaFoldDB" id="A0A9D2MAZ1"/>
<evidence type="ECO:0000256" key="7">
    <source>
        <dbReference type="PIRNR" id="PIRNR000535"/>
    </source>
</evidence>
<organism evidence="10 11">
    <name type="scientific">Candidatus Flavonifractor intestinipullorum</name>
    <dbReference type="NCBI Taxonomy" id="2838587"/>
    <lineage>
        <taxon>Bacteria</taxon>
        <taxon>Bacillati</taxon>
        <taxon>Bacillota</taxon>
        <taxon>Clostridia</taxon>
        <taxon>Eubacteriales</taxon>
        <taxon>Oscillospiraceae</taxon>
        <taxon>Flavonifractor</taxon>
    </lineage>
</organism>
<dbReference type="GO" id="GO:0009024">
    <property type="term" value="F:tagatose-6-phosphate kinase activity"/>
    <property type="evidence" value="ECO:0007669"/>
    <property type="project" value="UniProtKB-EC"/>
</dbReference>
<comment type="similarity">
    <text evidence="7">Belongs to the carbohydrate kinase PfkB family. LacC subfamily.</text>
</comment>
<dbReference type="InterPro" id="IPR002173">
    <property type="entry name" value="Carboh/pur_kinase_PfkB_CS"/>
</dbReference>
<dbReference type="PROSITE" id="PS00584">
    <property type="entry name" value="PFKB_KINASES_2"/>
    <property type="match status" value="1"/>
</dbReference>
<keyword evidence="3 7" id="KW-0547">Nucleotide-binding</keyword>
<dbReference type="NCBIfam" id="TIGR03828">
    <property type="entry name" value="pfkB"/>
    <property type="match status" value="1"/>
</dbReference>
<evidence type="ECO:0000256" key="8">
    <source>
        <dbReference type="RuleBase" id="RU369061"/>
    </source>
</evidence>
<dbReference type="EMBL" id="DWYC01000053">
    <property type="protein sequence ID" value="HJB57037.1"/>
    <property type="molecule type" value="Genomic_DNA"/>
</dbReference>
<proteinExistence type="inferred from homology"/>
<evidence type="ECO:0000259" key="9">
    <source>
        <dbReference type="Pfam" id="PF00294"/>
    </source>
</evidence>
<dbReference type="SUPFAM" id="SSF53613">
    <property type="entry name" value="Ribokinase-like"/>
    <property type="match status" value="1"/>
</dbReference>
<keyword evidence="4 8" id="KW-0418">Kinase</keyword>
<dbReference type="InterPro" id="IPR022463">
    <property type="entry name" value="1-PFruKinase"/>
</dbReference>
<evidence type="ECO:0000256" key="6">
    <source>
        <dbReference type="ARBA" id="ARBA00047745"/>
    </source>
</evidence>
<dbReference type="GO" id="GO:0008662">
    <property type="term" value="F:1-phosphofructokinase activity"/>
    <property type="evidence" value="ECO:0007669"/>
    <property type="project" value="UniProtKB-UniRule"/>
</dbReference>
<comment type="pathway">
    <text evidence="7">Carbohydrate metabolism; D-tagatose 6-phosphate degradation; D-glyceraldehyde 3-phosphate and glycerone phosphate from D-tagatose 6-phosphate: step 1/2.</text>
</comment>
<keyword evidence="5 7" id="KW-0067">ATP-binding</keyword>
<dbReference type="PANTHER" id="PTHR46566">
    <property type="entry name" value="1-PHOSPHOFRUCTOKINASE-RELATED"/>
    <property type="match status" value="1"/>
</dbReference>
<evidence type="ECO:0000256" key="5">
    <source>
        <dbReference type="ARBA" id="ARBA00022840"/>
    </source>
</evidence>
<dbReference type="GO" id="GO:0016052">
    <property type="term" value="P:carbohydrate catabolic process"/>
    <property type="evidence" value="ECO:0007669"/>
    <property type="project" value="UniProtKB-ARBA"/>
</dbReference>
<evidence type="ECO:0000256" key="2">
    <source>
        <dbReference type="ARBA" id="ARBA00022679"/>
    </source>
</evidence>